<accession>A0AAV5T4M8</accession>
<dbReference type="EMBL" id="BTSX01000003">
    <property type="protein sequence ID" value="GMS89462.1"/>
    <property type="molecule type" value="Genomic_DNA"/>
</dbReference>
<protein>
    <submittedName>
        <fullName evidence="1">Uncharacterized protein</fullName>
    </submittedName>
</protein>
<proteinExistence type="predicted"/>
<dbReference type="AlphaFoldDB" id="A0AAV5T4M8"/>
<evidence type="ECO:0000313" key="2">
    <source>
        <dbReference type="Proteomes" id="UP001432027"/>
    </source>
</evidence>
<gene>
    <name evidence="1" type="ORF">PENTCL1PPCAC_11637</name>
</gene>
<organism evidence="1 2">
    <name type="scientific">Pristionchus entomophagus</name>
    <dbReference type="NCBI Taxonomy" id="358040"/>
    <lineage>
        <taxon>Eukaryota</taxon>
        <taxon>Metazoa</taxon>
        <taxon>Ecdysozoa</taxon>
        <taxon>Nematoda</taxon>
        <taxon>Chromadorea</taxon>
        <taxon>Rhabditida</taxon>
        <taxon>Rhabditina</taxon>
        <taxon>Diplogasteromorpha</taxon>
        <taxon>Diplogasteroidea</taxon>
        <taxon>Neodiplogasteridae</taxon>
        <taxon>Pristionchus</taxon>
    </lineage>
</organism>
<name>A0AAV5T4M8_9BILA</name>
<keyword evidence="2" id="KW-1185">Reference proteome</keyword>
<sequence length="96" mass="10435">MTMGDSDVRQRHCLGSTSSCGACGTEWARCPLSASSPCSVEVSDWSAWLPTQTGDAFRFRCWVSTSAKQDCYSGIERGRKTTISPQISISLFSITT</sequence>
<evidence type="ECO:0000313" key="1">
    <source>
        <dbReference type="EMBL" id="GMS89462.1"/>
    </source>
</evidence>
<reference evidence="1" key="1">
    <citation type="submission" date="2023-10" db="EMBL/GenBank/DDBJ databases">
        <title>Genome assembly of Pristionchus species.</title>
        <authorList>
            <person name="Yoshida K."/>
            <person name="Sommer R.J."/>
        </authorList>
    </citation>
    <scope>NUCLEOTIDE SEQUENCE</scope>
    <source>
        <strain evidence="1">RS0144</strain>
    </source>
</reference>
<comment type="caution">
    <text evidence="1">The sequence shown here is derived from an EMBL/GenBank/DDBJ whole genome shotgun (WGS) entry which is preliminary data.</text>
</comment>
<dbReference type="Proteomes" id="UP001432027">
    <property type="component" value="Unassembled WGS sequence"/>
</dbReference>